<dbReference type="InterPro" id="IPR023341">
    <property type="entry name" value="MABP"/>
</dbReference>
<dbReference type="InterPro" id="IPR040297">
    <property type="entry name" value="MVB12B"/>
</dbReference>
<name>A0A8C4QIN0_EPTBU</name>
<evidence type="ECO:0000313" key="10">
    <source>
        <dbReference type="Ensembl" id="ENSEBUP00000015979.1"/>
    </source>
</evidence>
<feature type="domain" description="MABP" evidence="9">
    <location>
        <begin position="14"/>
        <end position="160"/>
    </location>
</feature>
<dbReference type="Pfam" id="PF10240">
    <property type="entry name" value="DUF2464"/>
    <property type="match status" value="1"/>
</dbReference>
<dbReference type="GeneTree" id="ENSGT00940000155945"/>
<organism evidence="10 11">
    <name type="scientific">Eptatretus burgeri</name>
    <name type="common">Inshore hagfish</name>
    <dbReference type="NCBI Taxonomy" id="7764"/>
    <lineage>
        <taxon>Eukaryota</taxon>
        <taxon>Metazoa</taxon>
        <taxon>Chordata</taxon>
        <taxon>Craniata</taxon>
        <taxon>Vertebrata</taxon>
        <taxon>Cyclostomata</taxon>
        <taxon>Myxini</taxon>
        <taxon>Myxiniformes</taxon>
        <taxon>Myxinidae</taxon>
        <taxon>Eptatretinae</taxon>
        <taxon>Eptatretus</taxon>
    </lineage>
</organism>
<dbReference type="PANTHER" id="PTHR31547">
    <property type="entry name" value="MULTIVESICULAR BODY SUBUNIT 12B"/>
    <property type="match status" value="1"/>
</dbReference>
<dbReference type="GO" id="GO:0042058">
    <property type="term" value="P:regulation of epidermal growth factor receptor signaling pathway"/>
    <property type="evidence" value="ECO:0007669"/>
    <property type="project" value="TreeGrafter"/>
</dbReference>
<dbReference type="GO" id="GO:0015031">
    <property type="term" value="P:protein transport"/>
    <property type="evidence" value="ECO:0007669"/>
    <property type="project" value="UniProtKB-KW"/>
</dbReference>
<protein>
    <submittedName>
        <fullName evidence="10">Multivesicular body subunit 12B</fullName>
    </submittedName>
</protein>
<dbReference type="OMA" id="EEICLMS"/>
<dbReference type="GO" id="GO:0019075">
    <property type="term" value="P:virus maturation"/>
    <property type="evidence" value="ECO:0007669"/>
    <property type="project" value="TreeGrafter"/>
</dbReference>
<evidence type="ECO:0000256" key="2">
    <source>
        <dbReference type="ARBA" id="ARBA00004481"/>
    </source>
</evidence>
<keyword evidence="6" id="KW-0653">Protein transport</keyword>
<dbReference type="Gene3D" id="2.100.10.50">
    <property type="match status" value="1"/>
</dbReference>
<dbReference type="Proteomes" id="UP000694388">
    <property type="component" value="Unplaced"/>
</dbReference>
<keyword evidence="11" id="KW-1185">Reference proteome</keyword>
<accession>A0A8C4QIN0</accession>
<evidence type="ECO:0000256" key="8">
    <source>
        <dbReference type="ARBA" id="ARBA00053101"/>
    </source>
</evidence>
<dbReference type="FunFam" id="2.100.10.50:FF:000002">
    <property type="entry name" value="Multivesicular body subunit 12B"/>
    <property type="match status" value="1"/>
</dbReference>
<evidence type="ECO:0000256" key="7">
    <source>
        <dbReference type="ARBA" id="ARBA00023136"/>
    </source>
</evidence>
<keyword evidence="7" id="KW-0472">Membrane</keyword>
<evidence type="ECO:0000256" key="6">
    <source>
        <dbReference type="ARBA" id="ARBA00022927"/>
    </source>
</evidence>
<proteinExistence type="inferred from homology"/>
<evidence type="ECO:0000256" key="1">
    <source>
        <dbReference type="ARBA" id="ARBA00004414"/>
    </source>
</evidence>
<keyword evidence="5" id="KW-0967">Endosome</keyword>
<keyword evidence="4" id="KW-0813">Transport</keyword>
<dbReference type="InterPro" id="IPR018798">
    <property type="entry name" value="MVB12A/B"/>
</dbReference>
<comment type="function">
    <text evidence="8">Component of the ESCRT-I complex, a regulator of vesicular trafficking process. Required for the sorting of endocytic ubiquitinated cargos into multivesicular bodies.</text>
</comment>
<comment type="subcellular location">
    <subcellularLocation>
        <location evidence="2">Endosome membrane</location>
        <topology evidence="2">Peripheral membrane protein</topology>
    </subcellularLocation>
    <subcellularLocation>
        <location evidence="1">Late endosome membrane</location>
    </subcellularLocation>
</comment>
<dbReference type="GO" id="GO:0000813">
    <property type="term" value="C:ESCRT I complex"/>
    <property type="evidence" value="ECO:0007669"/>
    <property type="project" value="InterPro"/>
</dbReference>
<evidence type="ECO:0000256" key="4">
    <source>
        <dbReference type="ARBA" id="ARBA00022448"/>
    </source>
</evidence>
<evidence type="ECO:0000256" key="5">
    <source>
        <dbReference type="ARBA" id="ARBA00022753"/>
    </source>
</evidence>
<evidence type="ECO:0000259" key="9">
    <source>
        <dbReference type="PROSITE" id="PS51498"/>
    </source>
</evidence>
<dbReference type="GO" id="GO:0031902">
    <property type="term" value="C:late endosome membrane"/>
    <property type="evidence" value="ECO:0007669"/>
    <property type="project" value="UniProtKB-SubCell"/>
</dbReference>
<dbReference type="Ensembl" id="ENSEBUT00000016574.1">
    <property type="protein sequence ID" value="ENSEBUP00000015997.1"/>
    <property type="gene ID" value="ENSEBUG00000010058.1"/>
</dbReference>
<dbReference type="AlphaFoldDB" id="A0A8C4QIN0"/>
<reference evidence="10" key="1">
    <citation type="submission" date="2025-05" db="UniProtKB">
        <authorList>
            <consortium name="Ensembl"/>
        </authorList>
    </citation>
    <scope>IDENTIFICATION</scope>
</reference>
<sequence length="202" mass="21828">MPEVNHFWQASPTQEPITALGIVASRAATPDGYTLLMCTPDGADADLWKGGLFKGKSTRYLCFTRNYTNHTGVSTEVISDIRLVDEKDTVPIDYIALLETLDTKEPALQKKWLCIQTISRQQTEAAVADIMVSAKTRQAPSSYNFVGTLNGIGIWYKMGTVPKPRISTSNSTPKSGGIRNASPTLPAPGVAAEAWGLALQLA</sequence>
<dbReference type="GO" id="GO:0046755">
    <property type="term" value="P:viral budding"/>
    <property type="evidence" value="ECO:0007669"/>
    <property type="project" value="TreeGrafter"/>
</dbReference>
<evidence type="ECO:0000313" key="11">
    <source>
        <dbReference type="Proteomes" id="UP000694388"/>
    </source>
</evidence>
<dbReference type="PROSITE" id="PS51498">
    <property type="entry name" value="MABP"/>
    <property type="match status" value="1"/>
</dbReference>
<dbReference type="Ensembl" id="ENSEBUT00000016555.1">
    <property type="protein sequence ID" value="ENSEBUP00000015979.1"/>
    <property type="gene ID" value="ENSEBUG00000010058.1"/>
</dbReference>
<dbReference type="PANTHER" id="PTHR31547:SF1">
    <property type="entry name" value="MULTIVESICULAR BODY SUBUNIT 12B"/>
    <property type="match status" value="1"/>
</dbReference>
<evidence type="ECO:0000256" key="3">
    <source>
        <dbReference type="ARBA" id="ARBA00010432"/>
    </source>
</evidence>
<comment type="similarity">
    <text evidence="3">Belongs to the MVB12 family.</text>
</comment>